<dbReference type="PANTHER" id="PTHR43580">
    <property type="entry name" value="OXIDOREDUCTASE GLYR1-RELATED"/>
    <property type="match status" value="1"/>
</dbReference>
<evidence type="ECO:0000259" key="1">
    <source>
        <dbReference type="Pfam" id="PF03446"/>
    </source>
</evidence>
<dbReference type="InterPro" id="IPR008927">
    <property type="entry name" value="6-PGluconate_DH-like_C_sf"/>
</dbReference>
<comment type="caution">
    <text evidence="3">The sequence shown here is derived from an EMBL/GenBank/DDBJ whole genome shotgun (WGS) entry which is preliminary data.</text>
</comment>
<dbReference type="InterPro" id="IPR006115">
    <property type="entry name" value="6PGDH_NADP-bd"/>
</dbReference>
<dbReference type="Proteomes" id="UP001550739">
    <property type="component" value="Unassembled WGS sequence"/>
</dbReference>
<sequence length="296" mass="30632">MGHRDVGILHPGTMGARVAAQAVAAGARLWWPAEGRSEATRRRAAEFGLRPAGSIEELARTCEVVLSVCPPAAALDVAGQVAAAGFRGVYADANAVSPERMADITQVFDGTGVTVVDGGITGPPPREAGKTRLYLSGDDTAVARVAALFDGTALTPVVLAGPIGRASALKLAFAAYNKISYALAAHACALADGHGVLDDLLDLAEQSLPGTPLAGIEQLAAAGPRAWRWEPEMREIARACRAVDVPAAFAEAAAETFGRWEAHKDDPTVTGGQLIAELVEDGPVSTKRQRGSLPSQ</sequence>
<proteinExistence type="predicted"/>
<name>A0ABV2ZGX8_9ACTN</name>
<protein>
    <submittedName>
        <fullName evidence="3">DUF1932 domain-containing protein</fullName>
    </submittedName>
</protein>
<evidence type="ECO:0000313" key="3">
    <source>
        <dbReference type="EMBL" id="MEU3781775.1"/>
    </source>
</evidence>
<dbReference type="InterPro" id="IPR036291">
    <property type="entry name" value="NAD(P)-bd_dom_sf"/>
</dbReference>
<dbReference type="PANTHER" id="PTHR43580:SF2">
    <property type="entry name" value="CYTOKINE-LIKE NUCLEAR FACTOR N-PAC"/>
    <property type="match status" value="1"/>
</dbReference>
<reference evidence="3 4" key="1">
    <citation type="submission" date="2024-06" db="EMBL/GenBank/DDBJ databases">
        <title>The Natural Products Discovery Center: Release of the First 8490 Sequenced Strains for Exploring Actinobacteria Biosynthetic Diversity.</title>
        <authorList>
            <person name="Kalkreuter E."/>
            <person name="Kautsar S.A."/>
            <person name="Yang D."/>
            <person name="Bader C.D."/>
            <person name="Teijaro C.N."/>
            <person name="Fluegel L."/>
            <person name="Davis C.M."/>
            <person name="Simpson J.R."/>
            <person name="Lauterbach L."/>
            <person name="Steele A.D."/>
            <person name="Gui C."/>
            <person name="Meng S."/>
            <person name="Li G."/>
            <person name="Viehrig K."/>
            <person name="Ye F."/>
            <person name="Su P."/>
            <person name="Kiefer A.F."/>
            <person name="Nichols A."/>
            <person name="Cepeda A.J."/>
            <person name="Yan W."/>
            <person name="Fan B."/>
            <person name="Jiang Y."/>
            <person name="Adhikari A."/>
            <person name="Zheng C.-J."/>
            <person name="Schuster L."/>
            <person name="Cowan T.M."/>
            <person name="Smanski M.J."/>
            <person name="Chevrette M.G."/>
            <person name="De Carvalho L.P.S."/>
            <person name="Shen B."/>
        </authorList>
    </citation>
    <scope>NUCLEOTIDE SEQUENCE [LARGE SCALE GENOMIC DNA]</scope>
    <source>
        <strain evidence="3 4">NPDC033843</strain>
    </source>
</reference>
<evidence type="ECO:0000259" key="2">
    <source>
        <dbReference type="Pfam" id="PF09130"/>
    </source>
</evidence>
<feature type="domain" description="Phosphogluconate dehydrogenase NAD-binding putative C-terminal" evidence="2">
    <location>
        <begin position="191"/>
        <end position="260"/>
    </location>
</feature>
<accession>A0ABV2ZGX8</accession>
<evidence type="ECO:0000313" key="4">
    <source>
        <dbReference type="Proteomes" id="UP001550739"/>
    </source>
</evidence>
<dbReference type="RefSeq" id="WP_361702488.1">
    <property type="nucleotide sequence ID" value="NZ_JBEZVE010000007.1"/>
</dbReference>
<feature type="domain" description="6-phosphogluconate dehydrogenase NADP-binding" evidence="1">
    <location>
        <begin position="7"/>
        <end position="153"/>
    </location>
</feature>
<dbReference type="InterPro" id="IPR051265">
    <property type="entry name" value="HIBADH-related_NP60_sf"/>
</dbReference>
<dbReference type="InterPro" id="IPR013328">
    <property type="entry name" value="6PGD_dom2"/>
</dbReference>
<dbReference type="Gene3D" id="3.40.50.720">
    <property type="entry name" value="NAD(P)-binding Rossmann-like Domain"/>
    <property type="match status" value="1"/>
</dbReference>
<keyword evidence="4" id="KW-1185">Reference proteome</keyword>
<dbReference type="Pfam" id="PF09130">
    <property type="entry name" value="DUF1932"/>
    <property type="match status" value="1"/>
</dbReference>
<dbReference type="SUPFAM" id="SSF51735">
    <property type="entry name" value="NAD(P)-binding Rossmann-fold domains"/>
    <property type="match status" value="1"/>
</dbReference>
<gene>
    <name evidence="3" type="ORF">AB0E89_14490</name>
</gene>
<dbReference type="EMBL" id="JBEZVE010000007">
    <property type="protein sequence ID" value="MEU3781775.1"/>
    <property type="molecule type" value="Genomic_DNA"/>
</dbReference>
<dbReference type="Gene3D" id="1.10.1040.10">
    <property type="entry name" value="N-(1-d-carboxylethyl)-l-norvaline Dehydrogenase, domain 2"/>
    <property type="match status" value="1"/>
</dbReference>
<organism evidence="3 4">
    <name type="scientific">Streptomyces sp. 900129855</name>
    <dbReference type="NCBI Taxonomy" id="3155129"/>
    <lineage>
        <taxon>Bacteria</taxon>
        <taxon>Bacillati</taxon>
        <taxon>Actinomycetota</taxon>
        <taxon>Actinomycetes</taxon>
        <taxon>Kitasatosporales</taxon>
        <taxon>Streptomycetaceae</taxon>
        <taxon>Streptomyces</taxon>
    </lineage>
</organism>
<dbReference type="Pfam" id="PF03446">
    <property type="entry name" value="NAD_binding_2"/>
    <property type="match status" value="1"/>
</dbReference>
<dbReference type="SUPFAM" id="SSF48179">
    <property type="entry name" value="6-phosphogluconate dehydrogenase C-terminal domain-like"/>
    <property type="match status" value="1"/>
</dbReference>
<dbReference type="InterPro" id="IPR015814">
    <property type="entry name" value="Pgluconate_DH_NAD-bd_C"/>
</dbReference>